<dbReference type="Proteomes" id="UP001152799">
    <property type="component" value="Chromosome 6"/>
</dbReference>
<evidence type="ECO:0000256" key="1">
    <source>
        <dbReference type="SAM" id="MobiDB-lite"/>
    </source>
</evidence>
<keyword evidence="3" id="KW-1185">Reference proteome</keyword>
<feature type="region of interest" description="Disordered" evidence="1">
    <location>
        <begin position="189"/>
        <end position="240"/>
    </location>
</feature>
<feature type="compositionally biased region" description="Basic and acidic residues" evidence="1">
    <location>
        <begin position="224"/>
        <end position="236"/>
    </location>
</feature>
<dbReference type="PANTHER" id="PTHR11567">
    <property type="entry name" value="ACID PHOSPHATASE-RELATED"/>
    <property type="match status" value="1"/>
</dbReference>
<dbReference type="GO" id="GO:0016791">
    <property type="term" value="F:phosphatase activity"/>
    <property type="evidence" value="ECO:0007669"/>
    <property type="project" value="TreeGrafter"/>
</dbReference>
<organism evidence="2 3">
    <name type="scientific">Ceutorhynchus assimilis</name>
    <name type="common">cabbage seed weevil</name>
    <dbReference type="NCBI Taxonomy" id="467358"/>
    <lineage>
        <taxon>Eukaryota</taxon>
        <taxon>Metazoa</taxon>
        <taxon>Ecdysozoa</taxon>
        <taxon>Arthropoda</taxon>
        <taxon>Hexapoda</taxon>
        <taxon>Insecta</taxon>
        <taxon>Pterygota</taxon>
        <taxon>Neoptera</taxon>
        <taxon>Endopterygota</taxon>
        <taxon>Coleoptera</taxon>
        <taxon>Polyphaga</taxon>
        <taxon>Cucujiformia</taxon>
        <taxon>Curculionidae</taxon>
        <taxon>Ceutorhynchinae</taxon>
        <taxon>Ceutorhynchus</taxon>
    </lineage>
</organism>
<dbReference type="OrthoDB" id="197967at2759"/>
<dbReference type="PANTHER" id="PTHR11567:SF25">
    <property type="entry name" value="PROTEIN FRA10AC1"/>
    <property type="match status" value="1"/>
</dbReference>
<name>A0A9N9MSU3_9CUCU</name>
<dbReference type="Pfam" id="PF09725">
    <property type="entry name" value="Fra10Ac1"/>
    <property type="match status" value="1"/>
</dbReference>
<dbReference type="EMBL" id="OU892282">
    <property type="protein sequence ID" value="CAG9770793.1"/>
    <property type="molecule type" value="Genomic_DNA"/>
</dbReference>
<dbReference type="InterPro" id="IPR050645">
    <property type="entry name" value="Histidine_acid_phosphatase"/>
</dbReference>
<reference evidence="2" key="1">
    <citation type="submission" date="2022-01" db="EMBL/GenBank/DDBJ databases">
        <authorList>
            <person name="King R."/>
        </authorList>
    </citation>
    <scope>NUCLEOTIDE SEQUENCE</scope>
</reference>
<evidence type="ECO:0008006" key="4">
    <source>
        <dbReference type="Google" id="ProtNLM"/>
    </source>
</evidence>
<evidence type="ECO:0000313" key="2">
    <source>
        <dbReference type="EMBL" id="CAG9770793.1"/>
    </source>
</evidence>
<feature type="compositionally biased region" description="Low complexity" evidence="1">
    <location>
        <begin position="206"/>
        <end position="222"/>
    </location>
</feature>
<feature type="compositionally biased region" description="Basic and acidic residues" evidence="1">
    <location>
        <begin position="189"/>
        <end position="198"/>
    </location>
</feature>
<accession>A0A9N9MSU3</accession>
<proteinExistence type="predicted"/>
<gene>
    <name evidence="2" type="ORF">CEUTPL_LOCUS11237</name>
</gene>
<evidence type="ECO:0000313" key="3">
    <source>
        <dbReference type="Proteomes" id="UP001152799"/>
    </source>
</evidence>
<dbReference type="InterPro" id="IPR019129">
    <property type="entry name" value="Folate-sensitive_fs_Fra10Ac1"/>
</dbReference>
<protein>
    <recommendedName>
        <fullName evidence="4">Protein FRA10AC1</fullName>
    </recommendedName>
</protein>
<dbReference type="AlphaFoldDB" id="A0A9N9MSU3"/>
<sequence>MNLRTDMRYLNPYEIHKLLINQYVLKHPGSSKLLQRDKSKDRTDYHVLKDNHKFLWDDKAPETWEEQFAKKYYEKLFKEYCIADLSRYKENKVALRWRIEKEVVSGKGQFICGNRTCQEEDELRSWEVNFAYLEQGQKKNALVKIRLCPSCSKKLNYHSKKREVKRLQKKAKYKDKIGETTSTVVKVVEAKDSESISKEDEDSSVRDSSSQIEESTSQTAETPWEEHKPMETKSREEEMEDYLLDLLI</sequence>